<evidence type="ECO:0008006" key="5">
    <source>
        <dbReference type="Google" id="ProtNLM"/>
    </source>
</evidence>
<evidence type="ECO:0000256" key="2">
    <source>
        <dbReference type="SAM" id="Phobius"/>
    </source>
</evidence>
<protein>
    <recommendedName>
        <fullName evidence="5">DNA-directed RNA polymerase specialized sigma24 family protein</fullName>
    </recommendedName>
</protein>
<feature type="transmembrane region" description="Helical" evidence="2">
    <location>
        <begin position="206"/>
        <end position="228"/>
    </location>
</feature>
<keyword evidence="4" id="KW-1185">Reference proteome</keyword>
<evidence type="ECO:0000313" key="3">
    <source>
        <dbReference type="EMBL" id="TDO51409.1"/>
    </source>
</evidence>
<reference evidence="3 4" key="1">
    <citation type="submission" date="2019-03" db="EMBL/GenBank/DDBJ databases">
        <title>Genomic Encyclopedia of Type Strains, Phase III (KMG-III): the genomes of soil and plant-associated and newly described type strains.</title>
        <authorList>
            <person name="Whitman W."/>
        </authorList>
    </citation>
    <scope>NUCLEOTIDE SEQUENCE [LARGE SCALE GENOMIC DNA]</scope>
    <source>
        <strain evidence="3 4">VKM Ac-2527</strain>
    </source>
</reference>
<comment type="caution">
    <text evidence="3">The sequence shown here is derived from an EMBL/GenBank/DDBJ whole genome shotgun (WGS) entry which is preliminary data.</text>
</comment>
<keyword evidence="2" id="KW-0812">Transmembrane</keyword>
<dbReference type="EMBL" id="SNWQ01000003">
    <property type="protein sequence ID" value="TDO51409.1"/>
    <property type="molecule type" value="Genomic_DNA"/>
</dbReference>
<sequence length="605" mass="64551">MADVLTLDRRTVGPAEVETALLENYAALVRLAYLVLPPALGRHRRILAAHGVVQRALPDRRRLERQLAGELSAAGFLRRRVIRDAVRQAHSRTPLRLLPQVWGLRLFPRSGAADDLALDQALATRSPEARAAWALVRAESVPIDEVEHELRAMGVQHPQAAITEASELDDDAMAGVHGPLDDAVFDPCSVRLAPSDLMRRKARGRAVAITVTAVLAVAILISLIASAGRDQAPQAAPQQQNQLNPDKLWRTGADRWQDTARVDFTAWPARGSRINDRALLTQALTTWSTGTGVTGIAGTPTAAPTEPPRLLYAGDVDGTAVVLLYDGRRLARYAEGGLVVARTDNADITTSGAVVLSRSARGVRFLTAPWVATAVVRDLRKPDAPGQLLAEDDGVTAPVRPPANDCSSWPGIELRTSAAIADKHSVLVTDLGGLSPTHLTYLPPPPEGPAGSPREATSGAALTSWARTVCGLQTLQNKGIKAANNWLFAEQILPDKTAASWICTRSDAWDGNGLATVRLFPAGLSAGQATNTAICSRFDQNVLATAAWRAPNGTTYLLAAGSRHVDRITVGTDTVEGRLVALPGRTTFRVTAHLTDGTTITPLNK</sequence>
<keyword evidence="2" id="KW-0472">Membrane</keyword>
<evidence type="ECO:0000256" key="1">
    <source>
        <dbReference type="SAM" id="MobiDB-lite"/>
    </source>
</evidence>
<gene>
    <name evidence="3" type="ORF">EV643_103146</name>
</gene>
<name>A0A4R6KPA1_9ACTN</name>
<dbReference type="Proteomes" id="UP000295388">
    <property type="component" value="Unassembled WGS sequence"/>
</dbReference>
<dbReference type="RefSeq" id="WP_133799361.1">
    <property type="nucleotide sequence ID" value="NZ_SNWQ01000003.1"/>
</dbReference>
<keyword evidence="2" id="KW-1133">Transmembrane helix</keyword>
<proteinExistence type="predicted"/>
<organism evidence="3 4">
    <name type="scientific">Kribbella caucasensis</name>
    <dbReference type="NCBI Taxonomy" id="2512215"/>
    <lineage>
        <taxon>Bacteria</taxon>
        <taxon>Bacillati</taxon>
        <taxon>Actinomycetota</taxon>
        <taxon>Actinomycetes</taxon>
        <taxon>Propionibacteriales</taxon>
        <taxon>Kribbellaceae</taxon>
        <taxon>Kribbella</taxon>
    </lineage>
</organism>
<dbReference type="OrthoDB" id="3932808at2"/>
<dbReference type="AlphaFoldDB" id="A0A4R6KPA1"/>
<accession>A0A4R6KPA1</accession>
<evidence type="ECO:0000313" key="4">
    <source>
        <dbReference type="Proteomes" id="UP000295388"/>
    </source>
</evidence>
<feature type="region of interest" description="Disordered" evidence="1">
    <location>
        <begin position="389"/>
        <end position="408"/>
    </location>
</feature>